<feature type="signal peptide" evidence="1">
    <location>
        <begin position="1"/>
        <end position="23"/>
    </location>
</feature>
<name>A0A5M3MWW6_CONPW</name>
<dbReference type="AlphaFoldDB" id="A0A5M3MWW6"/>
<dbReference type="SUPFAM" id="SSF51445">
    <property type="entry name" value="(Trans)glycosidases"/>
    <property type="match status" value="1"/>
</dbReference>
<dbReference type="EMBL" id="JH711576">
    <property type="protein sequence ID" value="EIW83101.1"/>
    <property type="molecule type" value="Genomic_DNA"/>
</dbReference>
<dbReference type="Gene3D" id="3.20.20.80">
    <property type="entry name" value="Glycosidases"/>
    <property type="match status" value="1"/>
</dbReference>
<accession>A0A5M3MWW6</accession>
<dbReference type="GO" id="GO:0071966">
    <property type="term" value="P:fungal-type cell wall polysaccharide metabolic process"/>
    <property type="evidence" value="ECO:0007669"/>
    <property type="project" value="TreeGrafter"/>
</dbReference>
<dbReference type="GeneID" id="19199620"/>
<keyword evidence="3" id="KW-0378">Hydrolase</keyword>
<dbReference type="InterPro" id="IPR017853">
    <property type="entry name" value="GH"/>
</dbReference>
<dbReference type="Proteomes" id="UP000053558">
    <property type="component" value="Unassembled WGS sequence"/>
</dbReference>
<dbReference type="PANTHER" id="PTHR34154:SF3">
    <property type="entry name" value="ALKALI-SENSITIVE LINKAGE PROTEIN 1"/>
    <property type="match status" value="1"/>
</dbReference>
<keyword evidence="1" id="KW-0732">Signal</keyword>
<protein>
    <submittedName>
        <fullName evidence="3">Glycoside hydrolase</fullName>
    </submittedName>
</protein>
<organism evidence="3 4">
    <name type="scientific">Coniophora puteana (strain RWD-64-598)</name>
    <name type="common">Brown rot fungus</name>
    <dbReference type="NCBI Taxonomy" id="741705"/>
    <lineage>
        <taxon>Eukaryota</taxon>
        <taxon>Fungi</taxon>
        <taxon>Dikarya</taxon>
        <taxon>Basidiomycota</taxon>
        <taxon>Agaricomycotina</taxon>
        <taxon>Agaricomycetes</taxon>
        <taxon>Agaricomycetidae</taxon>
        <taxon>Boletales</taxon>
        <taxon>Coniophorineae</taxon>
        <taxon>Coniophoraceae</taxon>
        <taxon>Coniophora</taxon>
    </lineage>
</organism>
<evidence type="ECO:0000313" key="4">
    <source>
        <dbReference type="Proteomes" id="UP000053558"/>
    </source>
</evidence>
<gene>
    <name evidence="3" type="ORF">CONPUDRAFT_121492</name>
</gene>
<dbReference type="PANTHER" id="PTHR34154">
    <property type="entry name" value="ALKALI-SENSITIVE LINKAGE PROTEIN 1"/>
    <property type="match status" value="1"/>
</dbReference>
<keyword evidence="4" id="KW-1185">Reference proteome</keyword>
<dbReference type="GO" id="GO:0009277">
    <property type="term" value="C:fungal-type cell wall"/>
    <property type="evidence" value="ECO:0007669"/>
    <property type="project" value="TreeGrafter"/>
</dbReference>
<feature type="domain" description="Asl1-like glycosyl hydrolase catalytic" evidence="2">
    <location>
        <begin position="32"/>
        <end position="266"/>
    </location>
</feature>
<proteinExistence type="predicted"/>
<feature type="chain" id="PRO_5024274434" evidence="1">
    <location>
        <begin position="24"/>
        <end position="309"/>
    </location>
</feature>
<reference evidence="4" key="1">
    <citation type="journal article" date="2012" name="Science">
        <title>The Paleozoic origin of enzymatic lignin decomposition reconstructed from 31 fungal genomes.</title>
        <authorList>
            <person name="Floudas D."/>
            <person name="Binder M."/>
            <person name="Riley R."/>
            <person name="Barry K."/>
            <person name="Blanchette R.A."/>
            <person name="Henrissat B."/>
            <person name="Martinez A.T."/>
            <person name="Otillar R."/>
            <person name="Spatafora J.W."/>
            <person name="Yadav J.S."/>
            <person name="Aerts A."/>
            <person name="Benoit I."/>
            <person name="Boyd A."/>
            <person name="Carlson A."/>
            <person name="Copeland A."/>
            <person name="Coutinho P.M."/>
            <person name="de Vries R.P."/>
            <person name="Ferreira P."/>
            <person name="Findley K."/>
            <person name="Foster B."/>
            <person name="Gaskell J."/>
            <person name="Glotzer D."/>
            <person name="Gorecki P."/>
            <person name="Heitman J."/>
            <person name="Hesse C."/>
            <person name="Hori C."/>
            <person name="Igarashi K."/>
            <person name="Jurgens J.A."/>
            <person name="Kallen N."/>
            <person name="Kersten P."/>
            <person name="Kohler A."/>
            <person name="Kuees U."/>
            <person name="Kumar T.K.A."/>
            <person name="Kuo A."/>
            <person name="LaButti K."/>
            <person name="Larrondo L.F."/>
            <person name="Lindquist E."/>
            <person name="Ling A."/>
            <person name="Lombard V."/>
            <person name="Lucas S."/>
            <person name="Lundell T."/>
            <person name="Martin R."/>
            <person name="McLaughlin D.J."/>
            <person name="Morgenstern I."/>
            <person name="Morin E."/>
            <person name="Murat C."/>
            <person name="Nagy L.G."/>
            <person name="Nolan M."/>
            <person name="Ohm R.A."/>
            <person name="Patyshakuliyeva A."/>
            <person name="Rokas A."/>
            <person name="Ruiz-Duenas F.J."/>
            <person name="Sabat G."/>
            <person name="Salamov A."/>
            <person name="Samejima M."/>
            <person name="Schmutz J."/>
            <person name="Slot J.C."/>
            <person name="St John F."/>
            <person name="Stenlid J."/>
            <person name="Sun H."/>
            <person name="Sun S."/>
            <person name="Syed K."/>
            <person name="Tsang A."/>
            <person name="Wiebenga A."/>
            <person name="Young D."/>
            <person name="Pisabarro A."/>
            <person name="Eastwood D.C."/>
            <person name="Martin F."/>
            <person name="Cullen D."/>
            <person name="Grigoriev I.V."/>
            <person name="Hibbett D.S."/>
        </authorList>
    </citation>
    <scope>NUCLEOTIDE SEQUENCE [LARGE SCALE GENOMIC DNA]</scope>
    <source>
        <strain evidence="4">RWD-64-598 SS2</strain>
    </source>
</reference>
<comment type="caution">
    <text evidence="3">The sequence shown here is derived from an EMBL/GenBank/DDBJ whole genome shotgun (WGS) entry which is preliminary data.</text>
</comment>
<evidence type="ECO:0000259" key="2">
    <source>
        <dbReference type="Pfam" id="PF11790"/>
    </source>
</evidence>
<evidence type="ECO:0000256" key="1">
    <source>
        <dbReference type="SAM" id="SignalP"/>
    </source>
</evidence>
<dbReference type="OMA" id="WYDINST"/>
<sequence length="309" mass="34522">MIKLASLALCHAVLSFSNFQALAAVTNTSKAGLAWPNGNYVDIKQFLSTEKVSWYYTWGPWPIEADIEFVPMLWGSDQVSQFNSSIDGTVSKQHVTAVLGMNEPQQSTQSNLTPSQGAEIWTQYIQPLHGKGLRLGTPAPTSAPDGKTWIQEFMSLCANCTIDFVALHWYDVNATAFQEYIEDFYNTFHLPIWVTEWACQNFNNVDDQCSYEDIQQFLAQTQSFMDNASYVERYAWFGAMENLQGVNPDDALMTSSGKINELGVQYIGGNATVILSGISSVRLDPTCNLRTLQFTVIFTVVTSLLLYFA</sequence>
<dbReference type="GO" id="GO:0016787">
    <property type="term" value="F:hydrolase activity"/>
    <property type="evidence" value="ECO:0007669"/>
    <property type="project" value="UniProtKB-KW"/>
</dbReference>
<dbReference type="Pfam" id="PF11790">
    <property type="entry name" value="Glyco_hydro_cc"/>
    <property type="match status" value="1"/>
</dbReference>
<dbReference type="KEGG" id="cput:CONPUDRAFT_121492"/>
<evidence type="ECO:0000313" key="3">
    <source>
        <dbReference type="EMBL" id="EIW83101.1"/>
    </source>
</evidence>
<dbReference type="InterPro" id="IPR053183">
    <property type="entry name" value="ASL1"/>
</dbReference>
<dbReference type="OrthoDB" id="5959761at2759"/>
<dbReference type="RefSeq" id="XP_007766952.1">
    <property type="nucleotide sequence ID" value="XM_007768762.1"/>
</dbReference>
<dbReference type="InterPro" id="IPR024655">
    <property type="entry name" value="Asl1_glyco_hydro_catalytic"/>
</dbReference>